<reference evidence="2 3" key="1">
    <citation type="journal article" date="2016" name="Nat. Commun.">
        <title>Extremotolerant tardigrade genome and improved radiotolerance of human cultured cells by tardigrade-unique protein.</title>
        <authorList>
            <person name="Hashimoto T."/>
            <person name="Horikawa D.D."/>
            <person name="Saito Y."/>
            <person name="Kuwahara H."/>
            <person name="Kozuka-Hata H."/>
            <person name="Shin-I T."/>
            <person name="Minakuchi Y."/>
            <person name="Ohishi K."/>
            <person name="Motoyama A."/>
            <person name="Aizu T."/>
            <person name="Enomoto A."/>
            <person name="Kondo K."/>
            <person name="Tanaka S."/>
            <person name="Hara Y."/>
            <person name="Koshikawa S."/>
            <person name="Sagara H."/>
            <person name="Miura T."/>
            <person name="Yokobori S."/>
            <person name="Miyagawa K."/>
            <person name="Suzuki Y."/>
            <person name="Kubo T."/>
            <person name="Oyama M."/>
            <person name="Kohara Y."/>
            <person name="Fujiyama A."/>
            <person name="Arakawa K."/>
            <person name="Katayama T."/>
            <person name="Toyoda A."/>
            <person name="Kunieda T."/>
        </authorList>
    </citation>
    <scope>NUCLEOTIDE SEQUENCE [LARGE SCALE GENOMIC DNA]</scope>
    <source>
        <strain evidence="2 3">YOKOZUNA-1</strain>
    </source>
</reference>
<gene>
    <name evidence="2" type="primary">RvY_08031</name>
    <name evidence="2" type="synonym">RvY_08031.2</name>
    <name evidence="2" type="ORF">RvY_08031-2</name>
</gene>
<keyword evidence="1" id="KW-1133">Transmembrane helix</keyword>
<evidence type="ECO:0000313" key="2">
    <source>
        <dbReference type="EMBL" id="GAU96605.1"/>
    </source>
</evidence>
<sequence length="239" mass="26146">MESALSSSSATINVTFDGNDVLNKIRAQLNQPTLDHLPSDLSFEKLRDLISNQSDDLTNEDYRTQLSDVPFLKFDAISIAGICLAYAIIMVVSLLGNILVCYVIPGEASNGRLAPGTNHVPVPAIRAGHSSLCVILDNGMHRIRSFTRDRSPSAPSANFSFGSNHDYDTVGLLLGRLRTIRHFSSSRVGGTPPQDYESVSGLIFITPYQTSLAVDSFFIASLLFTLTRYINIATLIYEQ</sequence>
<organism evidence="2 3">
    <name type="scientific">Ramazzottius varieornatus</name>
    <name type="common">Water bear</name>
    <name type="synonym">Tardigrade</name>
    <dbReference type="NCBI Taxonomy" id="947166"/>
    <lineage>
        <taxon>Eukaryota</taxon>
        <taxon>Metazoa</taxon>
        <taxon>Ecdysozoa</taxon>
        <taxon>Tardigrada</taxon>
        <taxon>Eutardigrada</taxon>
        <taxon>Parachela</taxon>
        <taxon>Hypsibioidea</taxon>
        <taxon>Ramazzottiidae</taxon>
        <taxon>Ramazzottius</taxon>
    </lineage>
</organism>
<proteinExistence type="predicted"/>
<evidence type="ECO:0000256" key="1">
    <source>
        <dbReference type="SAM" id="Phobius"/>
    </source>
</evidence>
<keyword evidence="1" id="KW-0812">Transmembrane</keyword>
<dbReference type="AlphaFoldDB" id="A0A1D1V759"/>
<keyword evidence="1" id="KW-0472">Membrane</keyword>
<dbReference type="EMBL" id="BDGG01000003">
    <property type="protein sequence ID" value="GAU96605.1"/>
    <property type="molecule type" value="Genomic_DNA"/>
</dbReference>
<comment type="caution">
    <text evidence="2">The sequence shown here is derived from an EMBL/GenBank/DDBJ whole genome shotgun (WGS) entry which is preliminary data.</text>
</comment>
<protein>
    <submittedName>
        <fullName evidence="2">Uncharacterized protein</fullName>
    </submittedName>
</protein>
<name>A0A1D1V759_RAMVA</name>
<accession>A0A1D1V759</accession>
<evidence type="ECO:0000313" key="3">
    <source>
        <dbReference type="Proteomes" id="UP000186922"/>
    </source>
</evidence>
<feature type="transmembrane region" description="Helical" evidence="1">
    <location>
        <begin position="76"/>
        <end position="104"/>
    </location>
</feature>
<dbReference type="Proteomes" id="UP000186922">
    <property type="component" value="Unassembled WGS sequence"/>
</dbReference>
<keyword evidence="3" id="KW-1185">Reference proteome</keyword>